<dbReference type="STRING" id="1346330.M472_15800"/>
<dbReference type="RefSeq" id="WP_021069362.1">
    <property type="nucleotide sequence ID" value="NZ_ATDL01000007.1"/>
</dbReference>
<sequence length="291" mass="32166">MKYSFPVLFLFSILLSLIYACSSPLEESLPEVETKELKLSIPNENNGILETDELEIELEIIDGNGEYVANVSQTDGEPDAKVVITGNKIKVDLLTRDMVELTITDKKLQEASIRIRSTHKSLEVPSFGLLLSEGQTYLMKDIQFGAGGPYTIKSIKGDASTAAIENDGIKITSKKLGNTYYRLKDKRGTVALLEVSTTLNVDLTTNYLELEGNNTMSVTVNLPKDTDWLILSSTNKVTESVKVDRPIDPKTGSHVDFQVLFIETSDDGKGTDTITLKNKDGELAVVRIWVR</sequence>
<keyword evidence="2" id="KW-1185">Reference proteome</keyword>
<gene>
    <name evidence="1" type="ORF">M472_15800</name>
</gene>
<dbReference type="PATRIC" id="fig|1346330.5.peg.1186"/>
<dbReference type="EMBL" id="ATDL01000007">
    <property type="protein sequence ID" value="ERJ60223.1"/>
    <property type="molecule type" value="Genomic_DNA"/>
</dbReference>
<comment type="caution">
    <text evidence="1">The sequence shown here is derived from an EMBL/GenBank/DDBJ whole genome shotgun (WGS) entry which is preliminary data.</text>
</comment>
<organism evidence="1 2">
    <name type="scientific">Sphingobacterium paucimobilis HER1398</name>
    <dbReference type="NCBI Taxonomy" id="1346330"/>
    <lineage>
        <taxon>Bacteria</taxon>
        <taxon>Pseudomonadati</taxon>
        <taxon>Bacteroidota</taxon>
        <taxon>Sphingobacteriia</taxon>
        <taxon>Sphingobacteriales</taxon>
        <taxon>Sphingobacteriaceae</taxon>
        <taxon>Sphingobacterium</taxon>
    </lineage>
</organism>
<protein>
    <submittedName>
        <fullName evidence="1">Uncharacterized protein</fullName>
    </submittedName>
</protein>
<dbReference type="AlphaFoldDB" id="U2JC34"/>
<accession>U2JC34</accession>
<proteinExistence type="predicted"/>
<evidence type="ECO:0000313" key="2">
    <source>
        <dbReference type="Proteomes" id="UP000016584"/>
    </source>
</evidence>
<dbReference type="PROSITE" id="PS51257">
    <property type="entry name" value="PROKAR_LIPOPROTEIN"/>
    <property type="match status" value="1"/>
</dbReference>
<reference evidence="1 2" key="1">
    <citation type="journal article" date="2013" name="Genome Announc.">
        <title>The Draft Genome Sequence of Sphingomonas paucimobilis Strain HER1398 (Proteobacteria), Host to the Giant PAU Phage, Indicates That It Is a Member of the Genus Sphingobacterium (Bacteroidetes).</title>
        <authorList>
            <person name="White R.A.III."/>
            <person name="Suttle C.A."/>
        </authorList>
    </citation>
    <scope>NUCLEOTIDE SEQUENCE [LARGE SCALE GENOMIC DNA]</scope>
    <source>
        <strain evidence="1 2">HER1398</strain>
    </source>
</reference>
<dbReference type="Proteomes" id="UP000016584">
    <property type="component" value="Unassembled WGS sequence"/>
</dbReference>
<name>U2JC34_9SPHI</name>
<dbReference type="OrthoDB" id="1420435at2"/>
<evidence type="ECO:0000313" key="1">
    <source>
        <dbReference type="EMBL" id="ERJ60223.1"/>
    </source>
</evidence>